<evidence type="ECO:0000256" key="5">
    <source>
        <dbReference type="ARBA" id="ARBA00023136"/>
    </source>
</evidence>
<dbReference type="Proteomes" id="UP000608345">
    <property type="component" value="Unassembled WGS sequence"/>
</dbReference>
<evidence type="ECO:0000256" key="3">
    <source>
        <dbReference type="ARBA" id="ARBA00022748"/>
    </source>
</evidence>
<evidence type="ECO:0000256" key="1">
    <source>
        <dbReference type="ARBA" id="ARBA00004141"/>
    </source>
</evidence>
<dbReference type="RefSeq" id="WP_229793921.1">
    <property type="nucleotide sequence ID" value="NZ_BAABFY010000053.1"/>
</dbReference>
<organism evidence="8 9">
    <name type="scientific">Advenella faeciporci</name>
    <dbReference type="NCBI Taxonomy" id="797535"/>
    <lineage>
        <taxon>Bacteria</taxon>
        <taxon>Pseudomonadati</taxon>
        <taxon>Pseudomonadota</taxon>
        <taxon>Betaproteobacteria</taxon>
        <taxon>Burkholderiales</taxon>
        <taxon>Alcaligenaceae</taxon>
    </lineage>
</organism>
<name>A0A918JJI6_9BURK</name>
<comment type="caution">
    <text evidence="8">The sequence shown here is derived from an EMBL/GenBank/DDBJ whole genome shotgun (WGS) entry which is preliminary data.</text>
</comment>
<evidence type="ECO:0000313" key="8">
    <source>
        <dbReference type="EMBL" id="GGW84461.1"/>
    </source>
</evidence>
<dbReference type="InterPro" id="IPR023494">
    <property type="entry name" value="Cyt_c_bgen_Ccs1/CcsB/ResB"/>
</dbReference>
<dbReference type="GO" id="GO:0016020">
    <property type="term" value="C:membrane"/>
    <property type="evidence" value="ECO:0007669"/>
    <property type="project" value="UniProtKB-SubCell"/>
</dbReference>
<reference evidence="8" key="2">
    <citation type="submission" date="2020-09" db="EMBL/GenBank/DDBJ databases">
        <authorList>
            <person name="Sun Q."/>
            <person name="Kim S."/>
        </authorList>
    </citation>
    <scope>NUCLEOTIDE SEQUENCE</scope>
    <source>
        <strain evidence="8">KCTC 23732</strain>
    </source>
</reference>
<evidence type="ECO:0000313" key="9">
    <source>
        <dbReference type="Proteomes" id="UP000608345"/>
    </source>
</evidence>
<protein>
    <submittedName>
        <fullName evidence="8">Cytochrome c biogenesis protein ResB</fullName>
    </submittedName>
</protein>
<dbReference type="GO" id="GO:0017004">
    <property type="term" value="P:cytochrome complex assembly"/>
    <property type="evidence" value="ECO:0007669"/>
    <property type="project" value="UniProtKB-KW"/>
</dbReference>
<keyword evidence="9" id="KW-1185">Reference proteome</keyword>
<keyword evidence="3" id="KW-0201">Cytochrome c-type biogenesis</keyword>
<feature type="transmembrane region" description="Helical" evidence="6">
    <location>
        <begin position="73"/>
        <end position="92"/>
    </location>
</feature>
<keyword evidence="2 6" id="KW-0812">Transmembrane</keyword>
<reference evidence="8" key="1">
    <citation type="journal article" date="2014" name="Int. J. Syst. Evol. Microbiol.">
        <title>Complete genome sequence of Corynebacterium casei LMG S-19264T (=DSM 44701T), isolated from a smear-ripened cheese.</title>
        <authorList>
            <consortium name="US DOE Joint Genome Institute (JGI-PGF)"/>
            <person name="Walter F."/>
            <person name="Albersmeier A."/>
            <person name="Kalinowski J."/>
            <person name="Ruckert C."/>
        </authorList>
    </citation>
    <scope>NUCLEOTIDE SEQUENCE</scope>
    <source>
        <strain evidence="8">KCTC 23732</strain>
    </source>
</reference>
<dbReference type="Pfam" id="PF05140">
    <property type="entry name" value="ResB"/>
    <property type="match status" value="1"/>
</dbReference>
<dbReference type="PANTHER" id="PTHR31566">
    <property type="entry name" value="CYTOCHROME C BIOGENESIS PROTEIN CCS1, CHLOROPLASTIC"/>
    <property type="match status" value="1"/>
</dbReference>
<feature type="transmembrane region" description="Helical" evidence="6">
    <location>
        <begin position="628"/>
        <end position="646"/>
    </location>
</feature>
<evidence type="ECO:0000259" key="7">
    <source>
        <dbReference type="Pfam" id="PF05140"/>
    </source>
</evidence>
<dbReference type="PANTHER" id="PTHR31566:SF0">
    <property type="entry name" value="CYTOCHROME C BIOGENESIS PROTEIN CCS1, CHLOROPLASTIC"/>
    <property type="match status" value="1"/>
</dbReference>
<comment type="subcellular location">
    <subcellularLocation>
        <location evidence="1">Membrane</location>
        <topology evidence="1">Multi-pass membrane protein</topology>
    </subcellularLocation>
</comment>
<feature type="transmembrane region" description="Helical" evidence="6">
    <location>
        <begin position="168"/>
        <end position="186"/>
    </location>
</feature>
<dbReference type="InterPro" id="IPR007816">
    <property type="entry name" value="ResB-like_domain"/>
</dbReference>
<proteinExistence type="predicted"/>
<evidence type="ECO:0000256" key="6">
    <source>
        <dbReference type="SAM" id="Phobius"/>
    </source>
</evidence>
<accession>A0A918JJI6</accession>
<gene>
    <name evidence="8" type="ORF">GCM10011450_13070</name>
</gene>
<dbReference type="EMBL" id="BMYS01000007">
    <property type="protein sequence ID" value="GGW84461.1"/>
    <property type="molecule type" value="Genomic_DNA"/>
</dbReference>
<keyword evidence="5 6" id="KW-0472">Membrane</keyword>
<feature type="domain" description="ResB-like" evidence="7">
    <location>
        <begin position="21"/>
        <end position="684"/>
    </location>
</feature>
<dbReference type="AlphaFoldDB" id="A0A918JJI6"/>
<sequence length="696" mass="78592">MAKNTTRRRWTADFFELMGSMRFAVSLLSFICVASIIGTVLPQNQTELQYTDQFGTFWYTVFSKFGVSQIYNTWWFLVIMGFLVISTTVCLLRNTPKMVKDMRSFREYIREGSLRAFPHKLNVDVGFDQETAVRMSKSWLKKEGYRFREKNSENGVLLAAKKGSSNRLGYIFAHVAIVVICIGGLLDSELPNRLQIWFGSKAPIPATAKYISDVAEETRFSSSNPSFRGNVSISEGGNSSYALLGLGGEQFLQVLPFDIKLNKFIIEYYETNGMPKRFASDVTITDLATKEVQNRIIEVNHPFTKDGITLYQSSFHDGGSKLQLTGYPLGGQTTETFELNMEVAGTSKLTTSLNGEHKEYRVTIDDFKPINVENLNAGTPQPKSFEEQILAVTGSAAGKEREVQNVGPSVAYTLSDDNNQSVKYNNYMLPMLLDDSLVFLAGIQLPGESMFRYVRMPADDNGTLNEFMAMRAAFENPDMRSKAARAFAEKSRDERFNADMITPLAEQALGIFAKGGFMGIDQYVDGTNVPEAERVPENLREPMKKILRDYLLFSAVELRNLVRLETGQAPVSLSSREEAEKQARWFDVSLRALSDLSAYPAPVMLQIKTFEHIQASVLQATRSPGKSSVYLGSLFLIIGVFAMFYIRDRRIWMWIKPGDTENSSKIMSAMTSQKRTLDFNREFERFRQDFSDLAKK</sequence>
<evidence type="ECO:0000256" key="4">
    <source>
        <dbReference type="ARBA" id="ARBA00022989"/>
    </source>
</evidence>
<keyword evidence="4 6" id="KW-1133">Transmembrane helix</keyword>
<evidence type="ECO:0000256" key="2">
    <source>
        <dbReference type="ARBA" id="ARBA00022692"/>
    </source>
</evidence>